<dbReference type="SUPFAM" id="SSF49265">
    <property type="entry name" value="Fibronectin type III"/>
    <property type="match status" value="2"/>
</dbReference>
<dbReference type="InterPro" id="IPR003961">
    <property type="entry name" value="FN3_dom"/>
</dbReference>
<sequence length="1409" mass="154135">MGKVVKAVGDAVESVWDATVGAVFDKLSPNIDQPEQDTATLAKGLQKGIDKPRRITFGRDRVGGVIAHQATIERGEKEFIQLIILINGAPIDALEDVYLANKPLSNYPSDSYDYELADGRHTQAIPKAVKRMAGWTDKHVGNEQAHVYIEFENNRDVFPDGISDCEFLIRGARVWDPRDASQNPDDKSTWKWSQNAVLCTLHYVRFYGANHVPNQHLPLNWWKAAANVCDEQVPYTTASGQTKHEPRYTVDGTFSFTSKPLEVLQQLERSFAGKVFRQMGQWYVRVGAWYGNPTYTVTTADIRGDVQIKWHADLRSRANIMRAQFVDPNQQYERTDAPPVIADGYLEKDGQQLEQTINLPFVRSSATAQRLAAIALEQTRLGAIELPLRHVGLRAAVGRTIKVNIPEYHINNKTYRVVGRKFKIDGAVTLECIEDSAALWEDGLVPGVNDLTPNTNYVPGQLKPIETLTASVRSDGYYMLTWSHDTPDAVMHYTVDIYVIEGEQKRRIDRQLVNFQTALLSTLQVGEFIAQVKAVNVRGKASAPHAIDFKIDIPQPPQVLVDVSDVSVTLSAILFDNTLGTKIEWQWLGSDDAPAESPIVTSNVYTKNGLTPNTTYKYQCRAVNNVGESDWVVRSVTTEEAVKHIRLSTLSFELTQSPTWTGTGIGWTPANLSHTVKAVLYDKVSKTLLAYQAFTVTLDDTVDAQIFIEQTEDRLNKTELPFELLIEENGTSSVTATVYYDGESARQTFSAIGVGPGDLKEITERLGEMDELAESVLEQALNAENVFDADLKSTLHLEEKTDITNAVINEAVAVQASENEVMATKISTVKSELEENKAQITDVSQTLVNTEKALATKISTVKSEVEDSKAQIVEVSQTLATAEQAISAQITQLSSTVEDNHAEITTYYITKADSESAVSQAKTELQSKVANNLAYLNNTFYTAATTDDVIASETKKLRAEYQGNHAEITTNYYTKSAANQAIAAKVNTLKAQIGEDIAGLSEVYFTKVDNDGALANFVRNVSVTTASGTASVYSHMTAQANKLGQLEGRVSIGVDVNNQITGLDITPGRMQVKAGVFELLDNSNNRAVYFDSSAGRYSFKGHINATSGSFTGHVNATSGSFSGSVYATNGTFKGRVEASSGSFTGHINATSGSFSGNIYATSGTINSATLRSCTWDAGNGSTITASSGMLALRQNGVINTRLLASGESFHRNMFVYNNGISNSTGIYVKYHNYGIQVDAGIWALYARSGEIGPHTSAHETLLPKQLTPEPGDILCDDELMHIANISNAICTAKLSSSPMDVTARGVYTRRRTLTDSQPAGLVGFDEWEQLAYLYDVASINAGGEGAMNVCGEGGNLQTGDLICSSSMHGKGMRQPTQSEERYTIAQVRHNVTFDSPDQVKMVAVIYKRG</sequence>
<dbReference type="Proteomes" id="UP000586305">
    <property type="component" value="Unassembled WGS sequence"/>
</dbReference>
<dbReference type="RefSeq" id="WP_171625341.1">
    <property type="nucleotide sequence ID" value="NZ_JABBPG010000002.1"/>
</dbReference>
<dbReference type="EMBL" id="JABBPG010000002">
    <property type="protein sequence ID" value="NOU50275.1"/>
    <property type="molecule type" value="Genomic_DNA"/>
</dbReference>
<organism evidence="2 3">
    <name type="scientific">Pseudoalteromonas caenipelagi</name>
    <dbReference type="NCBI Taxonomy" id="2726988"/>
    <lineage>
        <taxon>Bacteria</taxon>
        <taxon>Pseudomonadati</taxon>
        <taxon>Pseudomonadota</taxon>
        <taxon>Gammaproteobacteria</taxon>
        <taxon>Alteromonadales</taxon>
        <taxon>Pseudoalteromonadaceae</taxon>
        <taxon>Pseudoalteromonas</taxon>
    </lineage>
</organism>
<dbReference type="PROSITE" id="PS50853">
    <property type="entry name" value="FN3"/>
    <property type="match status" value="1"/>
</dbReference>
<dbReference type="Pfam" id="PF13550">
    <property type="entry name" value="Phage-tail_3"/>
    <property type="match status" value="1"/>
</dbReference>
<name>A0A849VBA2_9GAMM</name>
<dbReference type="PANTHER" id="PTHR36251">
    <property type="entry name" value="FELS-1 PROPHAGE HOST SPECIFICITY PROTEIN-RELATED"/>
    <property type="match status" value="1"/>
</dbReference>
<evidence type="ECO:0000259" key="1">
    <source>
        <dbReference type="PROSITE" id="PS50853"/>
    </source>
</evidence>
<feature type="domain" description="Fibronectin type-III" evidence="1">
    <location>
        <begin position="553"/>
        <end position="641"/>
    </location>
</feature>
<protein>
    <recommendedName>
        <fullName evidence="1">Fibronectin type-III domain-containing protein</fullName>
    </recommendedName>
</protein>
<dbReference type="PANTHER" id="PTHR36251:SF2">
    <property type="entry name" value="GIFSY-2 PROPHAGE HOST SPECIFICITY PROTEIN J, PHAGE LAMBDA"/>
    <property type="match status" value="1"/>
</dbReference>
<dbReference type="InterPro" id="IPR032876">
    <property type="entry name" value="J_dom"/>
</dbReference>
<dbReference type="Gene3D" id="2.60.40.10">
    <property type="entry name" value="Immunoglobulins"/>
    <property type="match status" value="1"/>
</dbReference>
<comment type="caution">
    <text evidence="2">The sequence shown here is derived from an EMBL/GenBank/DDBJ whole genome shotgun (WGS) entry which is preliminary data.</text>
</comment>
<proteinExistence type="predicted"/>
<dbReference type="SMART" id="SM00060">
    <property type="entry name" value="FN3"/>
    <property type="match status" value="2"/>
</dbReference>
<evidence type="ECO:0000313" key="2">
    <source>
        <dbReference type="EMBL" id="NOU50275.1"/>
    </source>
</evidence>
<dbReference type="CDD" id="cd00063">
    <property type="entry name" value="FN3"/>
    <property type="match status" value="1"/>
</dbReference>
<dbReference type="InterPro" id="IPR013783">
    <property type="entry name" value="Ig-like_fold"/>
</dbReference>
<dbReference type="InterPro" id="IPR036116">
    <property type="entry name" value="FN3_sf"/>
</dbReference>
<keyword evidence="3" id="KW-1185">Reference proteome</keyword>
<reference evidence="2 3" key="1">
    <citation type="submission" date="2020-04" db="EMBL/GenBank/DDBJ databases">
        <title>Pseudoalteromonas caenipelagi sp. nov., isolated from a tidal flat.</title>
        <authorList>
            <person name="Park S."/>
            <person name="Yoon J.-H."/>
        </authorList>
    </citation>
    <scope>NUCLEOTIDE SEQUENCE [LARGE SCALE GENOMIC DNA]</scope>
    <source>
        <strain evidence="2 3">JBTF-M23</strain>
    </source>
</reference>
<gene>
    <name evidence="2" type="ORF">HG263_06930</name>
</gene>
<evidence type="ECO:0000313" key="3">
    <source>
        <dbReference type="Proteomes" id="UP000586305"/>
    </source>
</evidence>
<dbReference type="InterPro" id="IPR053171">
    <property type="entry name" value="Viral_Tip_Attach_Protein"/>
</dbReference>
<accession>A0A849VBA2</accession>